<dbReference type="GO" id="GO:0052906">
    <property type="term" value="F:tRNA (guanine(37)-N1)-methyltransferase activity"/>
    <property type="evidence" value="ECO:0007669"/>
    <property type="project" value="UniProtKB-EC"/>
</dbReference>
<dbReference type="SUPFAM" id="SSF75217">
    <property type="entry name" value="alpha/beta knot"/>
    <property type="match status" value="1"/>
</dbReference>
<dbReference type="HAMAP" id="MF_00605">
    <property type="entry name" value="TrmD"/>
    <property type="match status" value="1"/>
</dbReference>
<keyword evidence="9" id="KW-0808">Transferase</keyword>
<keyword evidence="10" id="KW-0949">S-adenosyl-L-methionine</keyword>
<evidence type="ECO:0000256" key="3">
    <source>
        <dbReference type="ARBA" id="ARBA00007630"/>
    </source>
</evidence>
<dbReference type="InterPro" id="IPR023148">
    <property type="entry name" value="tRNA_m1G_MeTrfase_C_sf"/>
</dbReference>
<dbReference type="PANTHER" id="PTHR46417">
    <property type="entry name" value="TRNA (GUANINE-N(1)-)-METHYLTRANSFERASE"/>
    <property type="match status" value="1"/>
</dbReference>
<evidence type="ECO:0000259" key="15">
    <source>
        <dbReference type="Pfam" id="PF01746"/>
    </source>
</evidence>
<dbReference type="NCBIfam" id="NF000648">
    <property type="entry name" value="PRK00026.1"/>
    <property type="match status" value="1"/>
</dbReference>
<evidence type="ECO:0000256" key="11">
    <source>
        <dbReference type="ARBA" id="ARBA00022694"/>
    </source>
</evidence>
<keyword evidence="8" id="KW-0489">Methyltransferase</keyword>
<evidence type="ECO:0000256" key="14">
    <source>
        <dbReference type="ARBA" id="ARBA00047783"/>
    </source>
</evidence>
<gene>
    <name evidence="16" type="ORF">UFOPK2598_00953</name>
</gene>
<dbReference type="AlphaFoldDB" id="A0A6J6QBQ1"/>
<organism evidence="16">
    <name type="scientific">freshwater metagenome</name>
    <dbReference type="NCBI Taxonomy" id="449393"/>
    <lineage>
        <taxon>unclassified sequences</taxon>
        <taxon>metagenomes</taxon>
        <taxon>ecological metagenomes</taxon>
    </lineage>
</organism>
<dbReference type="Gene3D" id="1.10.1270.20">
    <property type="entry name" value="tRNA(m1g37)methyltransferase, domain 2"/>
    <property type="match status" value="1"/>
</dbReference>
<comment type="subunit">
    <text evidence="4">Homodimer.</text>
</comment>
<dbReference type="Gene3D" id="3.40.1280.10">
    <property type="match status" value="1"/>
</dbReference>
<feature type="domain" description="tRNA methyltransferase TRMD/TRM10-type" evidence="15">
    <location>
        <begin position="6"/>
        <end position="234"/>
    </location>
</feature>
<comment type="function">
    <text evidence="1">Specifically methylates guanosine-37 in various tRNAs.</text>
</comment>
<dbReference type="InterPro" id="IPR029028">
    <property type="entry name" value="Alpha/beta_knot_MTases"/>
</dbReference>
<sequence>MSKVNRFDVITIFPDYLAPLNLSLIGRAIDAGLIEIGIHDLRDQTSDVHGSVDDTPYGGGAGMVMSPEPWGKAIDAVAELAPGVEHELIVLTPAGEKLTQDLAIELTSSKHLIFACGRYEGIDVRVSDYYANASGFKVREVSIGDYVLGGGEVATLVIMEAIIRLLPGVIGNPSSLDEESHTLRDGDDSLVEYPNYTKPKEWRGLSVPDVLLSGNHGEIAKWRLEQAKSRTNNRPK</sequence>
<comment type="similarity">
    <text evidence="3">Belongs to the RNA methyltransferase TrmD family.</text>
</comment>
<reference evidence="16" key="1">
    <citation type="submission" date="2020-05" db="EMBL/GenBank/DDBJ databases">
        <authorList>
            <person name="Chiriac C."/>
            <person name="Salcher M."/>
            <person name="Ghai R."/>
            <person name="Kavagutti S V."/>
        </authorList>
    </citation>
    <scope>NUCLEOTIDE SEQUENCE</scope>
</reference>
<dbReference type="Pfam" id="PF01746">
    <property type="entry name" value="tRNA_m1G_MT"/>
    <property type="match status" value="1"/>
</dbReference>
<evidence type="ECO:0000256" key="2">
    <source>
        <dbReference type="ARBA" id="ARBA00004496"/>
    </source>
</evidence>
<evidence type="ECO:0000256" key="13">
    <source>
        <dbReference type="ARBA" id="ARBA00033392"/>
    </source>
</evidence>
<evidence type="ECO:0000256" key="4">
    <source>
        <dbReference type="ARBA" id="ARBA00011738"/>
    </source>
</evidence>
<keyword evidence="7" id="KW-0963">Cytoplasm</keyword>
<comment type="catalytic activity">
    <reaction evidence="14">
        <text>guanosine(37) in tRNA + S-adenosyl-L-methionine = N(1)-methylguanosine(37) in tRNA + S-adenosyl-L-homocysteine + H(+)</text>
        <dbReference type="Rhea" id="RHEA:36899"/>
        <dbReference type="Rhea" id="RHEA-COMP:10145"/>
        <dbReference type="Rhea" id="RHEA-COMP:10147"/>
        <dbReference type="ChEBI" id="CHEBI:15378"/>
        <dbReference type="ChEBI" id="CHEBI:57856"/>
        <dbReference type="ChEBI" id="CHEBI:59789"/>
        <dbReference type="ChEBI" id="CHEBI:73542"/>
        <dbReference type="ChEBI" id="CHEBI:74269"/>
        <dbReference type="EC" id="2.1.1.228"/>
    </reaction>
</comment>
<dbReference type="InterPro" id="IPR002649">
    <property type="entry name" value="tRNA_m1G_MeTrfase_TrmD"/>
</dbReference>
<dbReference type="CDD" id="cd18080">
    <property type="entry name" value="TrmD-like"/>
    <property type="match status" value="1"/>
</dbReference>
<dbReference type="PANTHER" id="PTHR46417:SF1">
    <property type="entry name" value="TRNA (GUANINE-N(1)-)-METHYLTRANSFERASE"/>
    <property type="match status" value="1"/>
</dbReference>
<evidence type="ECO:0000256" key="1">
    <source>
        <dbReference type="ARBA" id="ARBA00002634"/>
    </source>
</evidence>
<dbReference type="InterPro" id="IPR016009">
    <property type="entry name" value="tRNA_MeTrfase_TRMD/TRM10"/>
</dbReference>
<dbReference type="PIRSF" id="PIRSF000386">
    <property type="entry name" value="tRNA_mtase"/>
    <property type="match status" value="1"/>
</dbReference>
<evidence type="ECO:0000256" key="7">
    <source>
        <dbReference type="ARBA" id="ARBA00022490"/>
    </source>
</evidence>
<proteinExistence type="inferred from homology"/>
<evidence type="ECO:0000256" key="6">
    <source>
        <dbReference type="ARBA" id="ARBA00014679"/>
    </source>
</evidence>
<accession>A0A6J6QBQ1</accession>
<evidence type="ECO:0000256" key="12">
    <source>
        <dbReference type="ARBA" id="ARBA00029736"/>
    </source>
</evidence>
<dbReference type="GO" id="GO:0005829">
    <property type="term" value="C:cytosol"/>
    <property type="evidence" value="ECO:0007669"/>
    <property type="project" value="TreeGrafter"/>
</dbReference>
<dbReference type="GO" id="GO:0002939">
    <property type="term" value="P:tRNA N1-guanine methylation"/>
    <property type="evidence" value="ECO:0007669"/>
    <property type="project" value="TreeGrafter"/>
</dbReference>
<evidence type="ECO:0000313" key="16">
    <source>
        <dbReference type="EMBL" id="CAB4708176.1"/>
    </source>
</evidence>
<evidence type="ECO:0000256" key="10">
    <source>
        <dbReference type="ARBA" id="ARBA00022691"/>
    </source>
</evidence>
<dbReference type="InterPro" id="IPR029026">
    <property type="entry name" value="tRNA_m1G_MTases_N"/>
</dbReference>
<name>A0A6J6QBQ1_9ZZZZ</name>
<keyword evidence="11" id="KW-0819">tRNA processing</keyword>
<evidence type="ECO:0000256" key="8">
    <source>
        <dbReference type="ARBA" id="ARBA00022603"/>
    </source>
</evidence>
<comment type="subcellular location">
    <subcellularLocation>
        <location evidence="2">Cytoplasm</location>
    </subcellularLocation>
</comment>
<dbReference type="NCBIfam" id="TIGR00088">
    <property type="entry name" value="trmD"/>
    <property type="match status" value="1"/>
</dbReference>
<protein>
    <recommendedName>
        <fullName evidence="6">tRNA (guanine-N(1)-)-methyltransferase</fullName>
        <ecNumber evidence="5">2.1.1.228</ecNumber>
    </recommendedName>
    <alternativeName>
        <fullName evidence="12">M1G-methyltransferase</fullName>
    </alternativeName>
    <alternativeName>
        <fullName evidence="13">tRNA [GM37] methyltransferase</fullName>
    </alternativeName>
</protein>
<dbReference type="EMBL" id="CAEZXV010000113">
    <property type="protein sequence ID" value="CAB4708176.1"/>
    <property type="molecule type" value="Genomic_DNA"/>
</dbReference>
<evidence type="ECO:0000256" key="5">
    <source>
        <dbReference type="ARBA" id="ARBA00012807"/>
    </source>
</evidence>
<dbReference type="EC" id="2.1.1.228" evidence="5"/>
<evidence type="ECO:0000256" key="9">
    <source>
        <dbReference type="ARBA" id="ARBA00022679"/>
    </source>
</evidence>
<dbReference type="FunFam" id="3.40.1280.10:FF:000001">
    <property type="entry name" value="tRNA (guanine-N(1)-)-methyltransferase"/>
    <property type="match status" value="1"/>
</dbReference>